<dbReference type="InterPro" id="IPR053925">
    <property type="entry name" value="RecX_HTH_3rd"/>
</dbReference>
<dbReference type="GO" id="GO:0006282">
    <property type="term" value="P:regulation of DNA repair"/>
    <property type="evidence" value="ECO:0007669"/>
    <property type="project" value="UniProtKB-UniRule"/>
</dbReference>
<organism evidence="8 9">
    <name type="scientific">Oxalobacter formigenes OXCC13</name>
    <dbReference type="NCBI Taxonomy" id="556269"/>
    <lineage>
        <taxon>Bacteria</taxon>
        <taxon>Pseudomonadati</taxon>
        <taxon>Pseudomonadota</taxon>
        <taxon>Betaproteobacteria</taxon>
        <taxon>Burkholderiales</taxon>
        <taxon>Oxalobacteraceae</taxon>
        <taxon>Oxalobacter</taxon>
    </lineage>
</organism>
<dbReference type="PANTHER" id="PTHR33602:SF1">
    <property type="entry name" value="REGULATORY PROTEIN RECX FAMILY PROTEIN"/>
    <property type="match status" value="1"/>
</dbReference>
<dbReference type="HAMAP" id="MF_01114">
    <property type="entry name" value="RecX"/>
    <property type="match status" value="1"/>
</dbReference>
<dbReference type="HOGENOM" id="CLU_066607_3_1_4"/>
<dbReference type="OrthoDB" id="5295441at2"/>
<feature type="domain" description="RecX third three-helical" evidence="7">
    <location>
        <begin position="97"/>
        <end position="142"/>
    </location>
</feature>
<evidence type="ECO:0000313" key="9">
    <source>
        <dbReference type="Proteomes" id="UP000005089"/>
    </source>
</evidence>
<dbReference type="RefSeq" id="WP_005882661.1">
    <property type="nucleotide sequence ID" value="NZ_CP019430.1"/>
</dbReference>
<dbReference type="EMBL" id="GG658170">
    <property type="protein sequence ID" value="EEO31006.1"/>
    <property type="molecule type" value="Genomic_DNA"/>
</dbReference>
<dbReference type="Gene3D" id="1.10.10.10">
    <property type="entry name" value="Winged helix-like DNA-binding domain superfamily/Winged helix DNA-binding domain"/>
    <property type="match status" value="3"/>
</dbReference>
<sequence length="148" mass="17201">MKPKTTLKARALRYLSIREYSPKELARKLSSYVEEGDDLAALMEWLQKQGFLSEERFAEAFVRKRSARYGSGRVLRELEMHGVDEKTLDEAKGVMSENEFDRALGVWKKKFGSKPVDASEKAKQIRFLMQRGFSGDIIRRVLNREEHD</sequence>
<comment type="similarity">
    <text evidence="2 5">Belongs to the RecX family.</text>
</comment>
<comment type="function">
    <text evidence="5">Modulates RecA activity.</text>
</comment>
<protein>
    <recommendedName>
        <fullName evidence="3 5">Regulatory protein RecX</fullName>
    </recommendedName>
</protein>
<evidence type="ECO:0000256" key="2">
    <source>
        <dbReference type="ARBA" id="ARBA00009695"/>
    </source>
</evidence>
<dbReference type="Proteomes" id="UP000005089">
    <property type="component" value="Unassembled WGS sequence"/>
</dbReference>
<accession>C3XCT0</accession>
<dbReference type="STRING" id="847.BRW83_0035"/>
<dbReference type="Pfam" id="PF02631">
    <property type="entry name" value="RecX_HTH2"/>
    <property type="match status" value="1"/>
</dbReference>
<keyword evidence="4 5" id="KW-0963">Cytoplasm</keyword>
<dbReference type="PANTHER" id="PTHR33602">
    <property type="entry name" value="REGULATORY PROTEIN RECX FAMILY PROTEIN"/>
    <property type="match status" value="1"/>
</dbReference>
<feature type="domain" description="RecX second three-helical" evidence="6">
    <location>
        <begin position="53"/>
        <end position="91"/>
    </location>
</feature>
<reference evidence="8 9" key="1">
    <citation type="submission" date="2009-02" db="EMBL/GenBank/DDBJ databases">
        <title>The Genome Sequence of Oxalobacter formigenes OXCC13.</title>
        <authorList>
            <consortium name="The Broad Institute Genome Sequencing Platform"/>
            <person name="Ward D."/>
            <person name="Young S.K."/>
            <person name="Kodira C.D."/>
            <person name="Zeng Q."/>
            <person name="Koehrsen M."/>
            <person name="Alvarado L."/>
            <person name="Berlin A."/>
            <person name="Borenstein D."/>
            <person name="Chen Z."/>
            <person name="Engels R."/>
            <person name="Freedman E."/>
            <person name="Gellesch M."/>
            <person name="Goldberg J."/>
            <person name="Griggs A."/>
            <person name="Gujja S."/>
            <person name="Heiman D."/>
            <person name="Hepburn T."/>
            <person name="Howarth C."/>
            <person name="Jen D."/>
            <person name="Larson L."/>
            <person name="Lewis B."/>
            <person name="Mehta T."/>
            <person name="Park D."/>
            <person name="Pearson M."/>
            <person name="Roberts A."/>
            <person name="Saif S."/>
            <person name="Shea T."/>
            <person name="Shenoy N."/>
            <person name="Sisk P."/>
            <person name="Stolte C."/>
            <person name="Sykes S."/>
            <person name="Walk T."/>
            <person name="White J."/>
            <person name="Yandava C."/>
            <person name="Allison M.J."/>
            <person name="Lander E."/>
            <person name="Nusbaum C."/>
            <person name="Galagan J."/>
            <person name="Birren B."/>
        </authorList>
    </citation>
    <scope>NUCLEOTIDE SEQUENCE [LARGE SCALE GENOMIC DNA]</scope>
    <source>
        <strain evidence="8 9">OXCC13</strain>
    </source>
</reference>
<gene>
    <name evidence="5 8" type="primary">recX</name>
    <name evidence="8" type="ORF">OFBG_02034</name>
</gene>
<proteinExistence type="inferred from homology"/>
<dbReference type="eggNOG" id="COG2137">
    <property type="taxonomic scope" value="Bacteria"/>
</dbReference>
<dbReference type="InterPro" id="IPR036388">
    <property type="entry name" value="WH-like_DNA-bd_sf"/>
</dbReference>
<evidence type="ECO:0000256" key="5">
    <source>
        <dbReference type="HAMAP-Rule" id="MF_01114"/>
    </source>
</evidence>
<dbReference type="NCBIfam" id="NF001055">
    <property type="entry name" value="PRK00117.2-5"/>
    <property type="match status" value="1"/>
</dbReference>
<evidence type="ECO:0000313" key="8">
    <source>
        <dbReference type="EMBL" id="EEO31006.1"/>
    </source>
</evidence>
<dbReference type="GeneID" id="77133946"/>
<dbReference type="GO" id="GO:0005737">
    <property type="term" value="C:cytoplasm"/>
    <property type="evidence" value="ECO:0007669"/>
    <property type="project" value="UniProtKB-SubCell"/>
</dbReference>
<dbReference type="AlphaFoldDB" id="C3XCT0"/>
<comment type="subcellular location">
    <subcellularLocation>
        <location evidence="1 5">Cytoplasm</location>
    </subcellularLocation>
</comment>
<dbReference type="Pfam" id="PF21981">
    <property type="entry name" value="RecX_HTH3"/>
    <property type="match status" value="1"/>
</dbReference>
<evidence type="ECO:0000259" key="7">
    <source>
        <dbReference type="Pfam" id="PF21981"/>
    </source>
</evidence>
<evidence type="ECO:0000256" key="1">
    <source>
        <dbReference type="ARBA" id="ARBA00004496"/>
    </source>
</evidence>
<evidence type="ECO:0000256" key="3">
    <source>
        <dbReference type="ARBA" id="ARBA00018111"/>
    </source>
</evidence>
<keyword evidence="9" id="KW-1185">Reference proteome</keyword>
<evidence type="ECO:0000259" key="6">
    <source>
        <dbReference type="Pfam" id="PF02631"/>
    </source>
</evidence>
<dbReference type="InterPro" id="IPR003783">
    <property type="entry name" value="Regulatory_RecX"/>
</dbReference>
<dbReference type="InterPro" id="IPR053924">
    <property type="entry name" value="RecX_HTH_2nd"/>
</dbReference>
<evidence type="ECO:0000256" key="4">
    <source>
        <dbReference type="ARBA" id="ARBA00022490"/>
    </source>
</evidence>
<name>C3XCT0_OXAFO</name>